<organism evidence="1 2">
    <name type="scientific">Sulfobacillus harzensis</name>
    <dbReference type="NCBI Taxonomy" id="2729629"/>
    <lineage>
        <taxon>Bacteria</taxon>
        <taxon>Bacillati</taxon>
        <taxon>Bacillota</taxon>
        <taxon>Clostridia</taxon>
        <taxon>Eubacteriales</taxon>
        <taxon>Clostridiales Family XVII. Incertae Sedis</taxon>
        <taxon>Sulfobacillus</taxon>
    </lineage>
</organism>
<dbReference type="EMBL" id="JABBVZ010000018">
    <property type="protein sequence ID" value="NMP22210.1"/>
    <property type="molecule type" value="Genomic_DNA"/>
</dbReference>
<reference evidence="1 2" key="1">
    <citation type="submission" date="2020-04" db="EMBL/GenBank/DDBJ databases">
        <authorList>
            <person name="Zhang R."/>
            <person name="Schippers A."/>
        </authorList>
    </citation>
    <scope>NUCLEOTIDE SEQUENCE [LARGE SCALE GENOMIC DNA]</scope>
    <source>
        <strain evidence="1 2">DSM 109850</strain>
    </source>
</reference>
<dbReference type="Proteomes" id="UP000533476">
    <property type="component" value="Unassembled WGS sequence"/>
</dbReference>
<evidence type="ECO:0000313" key="1">
    <source>
        <dbReference type="EMBL" id="NMP22210.1"/>
    </source>
</evidence>
<dbReference type="AlphaFoldDB" id="A0A7Y0L2W9"/>
<sequence>MAQAYILEPIGSANDQAHGGAGSTIALALGIALAVGATDLLAQPGVATAAEAEFWYMTGKTVPQAKTSAIAHLRALEKTATGTILTKIQEDLKALGA</sequence>
<protein>
    <submittedName>
        <fullName evidence="1">Uncharacterized protein</fullName>
    </submittedName>
</protein>
<proteinExistence type="predicted"/>
<accession>A0A7Y0L2W9</accession>
<dbReference type="RefSeq" id="WP_169098301.1">
    <property type="nucleotide sequence ID" value="NZ_JABBVZ010000018.1"/>
</dbReference>
<name>A0A7Y0L2W9_9FIRM</name>
<evidence type="ECO:0000313" key="2">
    <source>
        <dbReference type="Proteomes" id="UP000533476"/>
    </source>
</evidence>
<keyword evidence="2" id="KW-1185">Reference proteome</keyword>
<comment type="caution">
    <text evidence="1">The sequence shown here is derived from an EMBL/GenBank/DDBJ whole genome shotgun (WGS) entry which is preliminary data.</text>
</comment>
<gene>
    <name evidence="1" type="ORF">HIJ39_07575</name>
</gene>